<reference evidence="5" key="1">
    <citation type="journal article" date="2021" name="PeerJ">
        <title>Extensive microbial diversity within the chicken gut microbiome revealed by metagenomics and culture.</title>
        <authorList>
            <person name="Gilroy R."/>
            <person name="Ravi A."/>
            <person name="Getino M."/>
            <person name="Pursley I."/>
            <person name="Horton D.L."/>
            <person name="Alikhan N.F."/>
            <person name="Baker D."/>
            <person name="Gharbi K."/>
            <person name="Hall N."/>
            <person name="Watson M."/>
            <person name="Adriaenssens E.M."/>
            <person name="Foster-Nyarko E."/>
            <person name="Jarju S."/>
            <person name="Secka A."/>
            <person name="Antonio M."/>
            <person name="Oren A."/>
            <person name="Chaudhuri R.R."/>
            <person name="La Ragione R."/>
            <person name="Hildebrand F."/>
            <person name="Pallen M.J."/>
        </authorList>
    </citation>
    <scope>NUCLEOTIDE SEQUENCE</scope>
    <source>
        <strain evidence="5">421</strain>
    </source>
</reference>
<feature type="compositionally biased region" description="Low complexity" evidence="2">
    <location>
        <begin position="121"/>
        <end position="134"/>
    </location>
</feature>
<evidence type="ECO:0000256" key="3">
    <source>
        <dbReference type="SAM" id="Phobius"/>
    </source>
</evidence>
<comment type="caution">
    <text evidence="5">The sequence shown here is derived from an EMBL/GenBank/DDBJ whole genome shotgun (WGS) entry which is preliminary data.</text>
</comment>
<feature type="domain" description="DUF4352" evidence="4">
    <location>
        <begin position="143"/>
        <end position="256"/>
    </location>
</feature>
<proteinExistence type="predicted"/>
<feature type="region of interest" description="Disordered" evidence="2">
    <location>
        <begin position="108"/>
        <end position="135"/>
    </location>
</feature>
<keyword evidence="3" id="KW-0472">Membrane</keyword>
<accession>A0A9D1RF74</accession>
<evidence type="ECO:0000256" key="2">
    <source>
        <dbReference type="SAM" id="MobiDB-lite"/>
    </source>
</evidence>
<keyword evidence="1" id="KW-0732">Signal</keyword>
<evidence type="ECO:0000256" key="1">
    <source>
        <dbReference type="ARBA" id="ARBA00022729"/>
    </source>
</evidence>
<evidence type="ECO:0000259" key="4">
    <source>
        <dbReference type="Pfam" id="PF11611"/>
    </source>
</evidence>
<feature type="transmembrane region" description="Helical" evidence="3">
    <location>
        <begin position="84"/>
        <end position="105"/>
    </location>
</feature>
<organism evidence="5 6">
    <name type="scientific">Candidatus Eubacterium faecipullorum</name>
    <dbReference type="NCBI Taxonomy" id="2838571"/>
    <lineage>
        <taxon>Bacteria</taxon>
        <taxon>Bacillati</taxon>
        <taxon>Bacillota</taxon>
        <taxon>Clostridia</taxon>
        <taxon>Eubacteriales</taxon>
        <taxon>Eubacteriaceae</taxon>
        <taxon>Eubacterium</taxon>
    </lineage>
</organism>
<dbReference type="AlphaFoldDB" id="A0A9D1RF74"/>
<sequence length="263" mass="28728">MENNNFEPQNEQQQYGQAGQAPQQPYSAPQQPYAAPMPPQDKANVGLAILSYLIPLVGIIIYFTQKNSKPKNAKTCGKCALASIIINVVLSVIIYAVAGAALFSATDDASGTVSYDDSYVTQDGDTQTDTGSDTDIPELVEPGTAVTVDGLEISYISCNTDYTDYNEYLAPSSGNRVVRAEFEFINNSDTDCSLSSFDCYADGSKCTEYYYADDYASPTLETISPGRSFSAVVYFEVPENAENVELEMETNFWTEDKLVFSVK</sequence>
<dbReference type="Proteomes" id="UP000824205">
    <property type="component" value="Unassembled WGS sequence"/>
</dbReference>
<dbReference type="Pfam" id="PF11611">
    <property type="entry name" value="DUF4352"/>
    <property type="match status" value="1"/>
</dbReference>
<evidence type="ECO:0000313" key="6">
    <source>
        <dbReference type="Proteomes" id="UP000824205"/>
    </source>
</evidence>
<feature type="compositionally biased region" description="Low complexity" evidence="2">
    <location>
        <begin position="1"/>
        <end position="34"/>
    </location>
</feature>
<dbReference type="Gene3D" id="2.60.40.1240">
    <property type="match status" value="1"/>
</dbReference>
<dbReference type="InterPro" id="IPR029051">
    <property type="entry name" value="DUF4352"/>
</dbReference>
<evidence type="ECO:0000313" key="5">
    <source>
        <dbReference type="EMBL" id="HIW86492.1"/>
    </source>
</evidence>
<keyword evidence="3" id="KW-0812">Transmembrane</keyword>
<gene>
    <name evidence="5" type="ORF">IAA48_08370</name>
</gene>
<reference evidence="5" key="2">
    <citation type="submission" date="2021-04" db="EMBL/GenBank/DDBJ databases">
        <authorList>
            <person name="Gilroy R."/>
        </authorList>
    </citation>
    <scope>NUCLEOTIDE SEQUENCE</scope>
    <source>
        <strain evidence="5">421</strain>
    </source>
</reference>
<feature type="transmembrane region" description="Helical" evidence="3">
    <location>
        <begin position="45"/>
        <end position="63"/>
    </location>
</feature>
<keyword evidence="3" id="KW-1133">Transmembrane helix</keyword>
<protein>
    <submittedName>
        <fullName evidence="5">DUF4352 domain-containing protein</fullName>
    </submittedName>
</protein>
<dbReference type="EMBL" id="DXGE01000034">
    <property type="protein sequence ID" value="HIW86492.1"/>
    <property type="molecule type" value="Genomic_DNA"/>
</dbReference>
<feature type="region of interest" description="Disordered" evidence="2">
    <location>
        <begin position="1"/>
        <end position="38"/>
    </location>
</feature>
<name>A0A9D1RF74_9FIRM</name>
<dbReference type="InterPro" id="IPR029050">
    <property type="entry name" value="Immunoprotect_excell_Ig-like"/>
</dbReference>